<dbReference type="InParanoid" id="A0A2T0GXU2"/>
<name>A0A2T0GXU2_ACTMO</name>
<protein>
    <submittedName>
        <fullName evidence="3">NAD-dependent dehydratase</fullName>
    </submittedName>
</protein>
<evidence type="ECO:0000259" key="2">
    <source>
        <dbReference type="Pfam" id="PF01370"/>
    </source>
</evidence>
<dbReference type="PANTHER" id="PTHR43245:SF52">
    <property type="entry name" value="NAD-DEPENDENT EPIMERASE_DEHYDRATASE"/>
    <property type="match status" value="1"/>
</dbReference>
<organism evidence="3 4">
    <name type="scientific">Actinopolyspora mortivallis</name>
    <dbReference type="NCBI Taxonomy" id="33906"/>
    <lineage>
        <taxon>Bacteria</taxon>
        <taxon>Bacillati</taxon>
        <taxon>Actinomycetota</taxon>
        <taxon>Actinomycetes</taxon>
        <taxon>Actinopolysporales</taxon>
        <taxon>Actinopolysporaceae</taxon>
        <taxon>Actinopolyspora</taxon>
    </lineage>
</organism>
<feature type="domain" description="NAD-dependent epimerase/dehydratase" evidence="2">
    <location>
        <begin position="5"/>
        <end position="234"/>
    </location>
</feature>
<dbReference type="InterPro" id="IPR050177">
    <property type="entry name" value="Lipid_A_modif_metabolic_enz"/>
</dbReference>
<evidence type="ECO:0000313" key="3">
    <source>
        <dbReference type="EMBL" id="PRW63853.1"/>
    </source>
</evidence>
<dbReference type="EMBL" id="PVSR01000008">
    <property type="protein sequence ID" value="PRW63853.1"/>
    <property type="molecule type" value="Genomic_DNA"/>
</dbReference>
<reference evidence="3 4" key="1">
    <citation type="submission" date="2018-03" db="EMBL/GenBank/DDBJ databases">
        <title>Actinopolyspora mortivallis from Sahara, screening for active biomolecules.</title>
        <authorList>
            <person name="Selama O."/>
            <person name="Wellington E.M.H."/>
            <person name="Hacene H."/>
        </authorList>
    </citation>
    <scope>NUCLEOTIDE SEQUENCE [LARGE SCALE GENOMIC DNA]</scope>
    <source>
        <strain evidence="3 4">M5A</strain>
    </source>
</reference>
<sequence length="337" mass="35785">MPEVVLVTGVSDFVGAHLAGRLAAEPGVRRVVGVDTVAPSRELARRMGGAEFVRADIRHPLISRVLADSGADTVVHAGSAPEGTTLARSSATETRVLGTMRLLASCQNSARVRKLVLRSTTAVYGSDPRDPAVFTEDTAPRDPPSSGAAGNAVDVEGHVRGFARRRPDVDVTVLRFADLVGPRIDSALTRYFAAPVVPTVLGWDACLQLLHPEDALAVLRRAVLEDHPGVFNVGASGVLTLGQAVRRAGRLGVPVPGALASSLAGMLAGGGERVRPPDLGRVADTTRLRRCFGFTPRWTTRQAFDDFVHGRGLRPLVAPEWIEAAEREVDRAMARIG</sequence>
<evidence type="ECO:0000313" key="4">
    <source>
        <dbReference type="Proteomes" id="UP000239352"/>
    </source>
</evidence>
<dbReference type="Proteomes" id="UP000239352">
    <property type="component" value="Unassembled WGS sequence"/>
</dbReference>
<dbReference type="FunCoup" id="A0A2T0GXU2">
    <property type="interactions" value="29"/>
</dbReference>
<dbReference type="InterPro" id="IPR036291">
    <property type="entry name" value="NAD(P)-bd_dom_sf"/>
</dbReference>
<comment type="caution">
    <text evidence="3">The sequence shown here is derived from an EMBL/GenBank/DDBJ whole genome shotgun (WGS) entry which is preliminary data.</text>
</comment>
<dbReference type="Pfam" id="PF01370">
    <property type="entry name" value="Epimerase"/>
    <property type="match status" value="1"/>
</dbReference>
<proteinExistence type="predicted"/>
<dbReference type="SUPFAM" id="SSF51735">
    <property type="entry name" value="NAD(P)-binding Rossmann-fold domains"/>
    <property type="match status" value="1"/>
</dbReference>
<feature type="region of interest" description="Disordered" evidence="1">
    <location>
        <begin position="127"/>
        <end position="153"/>
    </location>
</feature>
<dbReference type="InterPro" id="IPR001509">
    <property type="entry name" value="Epimerase_deHydtase"/>
</dbReference>
<dbReference type="RefSeq" id="WP_106113248.1">
    <property type="nucleotide sequence ID" value="NZ_PVSR01000008.1"/>
</dbReference>
<evidence type="ECO:0000256" key="1">
    <source>
        <dbReference type="SAM" id="MobiDB-lite"/>
    </source>
</evidence>
<dbReference type="Gene3D" id="3.40.50.720">
    <property type="entry name" value="NAD(P)-binding Rossmann-like Domain"/>
    <property type="match status" value="1"/>
</dbReference>
<dbReference type="PANTHER" id="PTHR43245">
    <property type="entry name" value="BIFUNCTIONAL POLYMYXIN RESISTANCE PROTEIN ARNA"/>
    <property type="match status" value="1"/>
</dbReference>
<dbReference type="AlphaFoldDB" id="A0A2T0GXU2"/>
<accession>A0A2T0GXU2</accession>
<gene>
    <name evidence="3" type="ORF">CEP50_07690</name>
</gene>
<keyword evidence="4" id="KW-1185">Reference proteome</keyword>
<dbReference type="STRING" id="1050202.GCA_000384035_00079"/>